<dbReference type="Proteomes" id="UP000324222">
    <property type="component" value="Unassembled WGS sequence"/>
</dbReference>
<evidence type="ECO:0000313" key="3">
    <source>
        <dbReference type="Proteomes" id="UP000324222"/>
    </source>
</evidence>
<comment type="caution">
    <text evidence="2">The sequence shown here is derived from an EMBL/GenBank/DDBJ whole genome shotgun (WGS) entry which is preliminary data.</text>
</comment>
<protein>
    <submittedName>
        <fullName evidence="2">Uncharacterized protein</fullName>
    </submittedName>
</protein>
<gene>
    <name evidence="2" type="ORF">E2C01_049534</name>
</gene>
<keyword evidence="3" id="KW-1185">Reference proteome</keyword>
<dbReference type="AlphaFoldDB" id="A0A5B7G6N1"/>
<proteinExistence type="predicted"/>
<reference evidence="2 3" key="1">
    <citation type="submission" date="2019-05" db="EMBL/GenBank/DDBJ databases">
        <title>Another draft genome of Portunus trituberculatus and its Hox gene families provides insights of decapod evolution.</title>
        <authorList>
            <person name="Jeong J.-H."/>
            <person name="Song I."/>
            <person name="Kim S."/>
            <person name="Choi T."/>
            <person name="Kim D."/>
            <person name="Ryu S."/>
            <person name="Kim W."/>
        </authorList>
    </citation>
    <scope>NUCLEOTIDE SEQUENCE [LARGE SCALE GENOMIC DNA]</scope>
    <source>
        <tissue evidence="2">Muscle</tissue>
    </source>
</reference>
<evidence type="ECO:0000313" key="2">
    <source>
        <dbReference type="EMBL" id="MPC55591.1"/>
    </source>
</evidence>
<evidence type="ECO:0000256" key="1">
    <source>
        <dbReference type="SAM" id="MobiDB-lite"/>
    </source>
</evidence>
<feature type="region of interest" description="Disordered" evidence="1">
    <location>
        <begin position="22"/>
        <end position="42"/>
    </location>
</feature>
<accession>A0A5B7G6N1</accession>
<dbReference type="EMBL" id="VSRR010013297">
    <property type="protein sequence ID" value="MPC55591.1"/>
    <property type="molecule type" value="Genomic_DNA"/>
</dbReference>
<feature type="compositionally biased region" description="Polar residues" evidence="1">
    <location>
        <begin position="31"/>
        <end position="42"/>
    </location>
</feature>
<name>A0A5B7G6N1_PORTR</name>
<sequence>MWTSHFKKRPHMMQMFVHNRAETPFPKHPSLDTQPSNTGATRRTVTAVSSEELFSSAIGIIAGAI</sequence>
<organism evidence="2 3">
    <name type="scientific">Portunus trituberculatus</name>
    <name type="common">Swimming crab</name>
    <name type="synonym">Neptunus trituberculatus</name>
    <dbReference type="NCBI Taxonomy" id="210409"/>
    <lineage>
        <taxon>Eukaryota</taxon>
        <taxon>Metazoa</taxon>
        <taxon>Ecdysozoa</taxon>
        <taxon>Arthropoda</taxon>
        <taxon>Crustacea</taxon>
        <taxon>Multicrustacea</taxon>
        <taxon>Malacostraca</taxon>
        <taxon>Eumalacostraca</taxon>
        <taxon>Eucarida</taxon>
        <taxon>Decapoda</taxon>
        <taxon>Pleocyemata</taxon>
        <taxon>Brachyura</taxon>
        <taxon>Eubrachyura</taxon>
        <taxon>Portunoidea</taxon>
        <taxon>Portunidae</taxon>
        <taxon>Portuninae</taxon>
        <taxon>Portunus</taxon>
    </lineage>
</organism>